<dbReference type="Pfam" id="PF23271">
    <property type="entry name" value="HEAT_GCN1"/>
    <property type="match status" value="1"/>
</dbReference>
<dbReference type="Gene3D" id="1.25.10.10">
    <property type="entry name" value="Leucine-rich Repeat Variant"/>
    <property type="match status" value="3"/>
</dbReference>
<evidence type="ECO:0000256" key="3">
    <source>
        <dbReference type="SAM" id="MobiDB-lite"/>
    </source>
</evidence>
<evidence type="ECO:0000256" key="1">
    <source>
        <dbReference type="ARBA" id="ARBA00022737"/>
    </source>
</evidence>
<dbReference type="OrthoDB" id="413572at2759"/>
<feature type="region of interest" description="Disordered" evidence="3">
    <location>
        <begin position="281"/>
        <end position="354"/>
    </location>
</feature>
<accession>D7FI57</accession>
<dbReference type="PROSITE" id="PS50077">
    <property type="entry name" value="HEAT_REPEAT"/>
    <property type="match status" value="1"/>
</dbReference>
<dbReference type="InterPro" id="IPR021133">
    <property type="entry name" value="HEAT_type_2"/>
</dbReference>
<feature type="repeat" description="HEAT" evidence="2">
    <location>
        <begin position="782"/>
        <end position="820"/>
    </location>
</feature>
<evidence type="ECO:0000313" key="7">
    <source>
        <dbReference type="Proteomes" id="UP000002630"/>
    </source>
</evidence>
<dbReference type="SUPFAM" id="SSF48371">
    <property type="entry name" value="ARM repeat"/>
    <property type="match status" value="1"/>
</dbReference>
<dbReference type="InterPro" id="IPR016024">
    <property type="entry name" value="ARM-type_fold"/>
</dbReference>
<reference evidence="6 7" key="1">
    <citation type="journal article" date="2010" name="Nature">
        <title>The Ectocarpus genome and the independent evolution of multicellularity in brown algae.</title>
        <authorList>
            <person name="Cock J.M."/>
            <person name="Sterck L."/>
            <person name="Rouze P."/>
            <person name="Scornet D."/>
            <person name="Allen A.E."/>
            <person name="Amoutzias G."/>
            <person name="Anthouard V."/>
            <person name="Artiguenave F."/>
            <person name="Aury J.M."/>
            <person name="Badger J.H."/>
            <person name="Beszteri B."/>
            <person name="Billiau K."/>
            <person name="Bonnet E."/>
            <person name="Bothwell J.H."/>
            <person name="Bowler C."/>
            <person name="Boyen C."/>
            <person name="Brownlee C."/>
            <person name="Carrano C.J."/>
            <person name="Charrier B."/>
            <person name="Cho G.Y."/>
            <person name="Coelho S.M."/>
            <person name="Collen J."/>
            <person name="Corre E."/>
            <person name="Da Silva C."/>
            <person name="Delage L."/>
            <person name="Delaroque N."/>
            <person name="Dittami S.M."/>
            <person name="Doulbeau S."/>
            <person name="Elias M."/>
            <person name="Farnham G."/>
            <person name="Gachon C.M."/>
            <person name="Gschloessl B."/>
            <person name="Heesch S."/>
            <person name="Jabbari K."/>
            <person name="Jubin C."/>
            <person name="Kawai H."/>
            <person name="Kimura K."/>
            <person name="Kloareg B."/>
            <person name="Kupper F.C."/>
            <person name="Lang D."/>
            <person name="Le Bail A."/>
            <person name="Leblanc C."/>
            <person name="Lerouge P."/>
            <person name="Lohr M."/>
            <person name="Lopez P.J."/>
            <person name="Martens C."/>
            <person name="Maumus F."/>
            <person name="Michel G."/>
            <person name="Miranda-Saavedra D."/>
            <person name="Morales J."/>
            <person name="Moreau H."/>
            <person name="Motomura T."/>
            <person name="Nagasato C."/>
            <person name="Napoli C.A."/>
            <person name="Nelson D.R."/>
            <person name="Nyvall-Collen P."/>
            <person name="Peters A.F."/>
            <person name="Pommier C."/>
            <person name="Potin P."/>
            <person name="Poulain J."/>
            <person name="Quesneville H."/>
            <person name="Read B."/>
            <person name="Rensing S.A."/>
            <person name="Ritter A."/>
            <person name="Rousvoal S."/>
            <person name="Samanta M."/>
            <person name="Samson G."/>
            <person name="Schroeder D.C."/>
            <person name="Segurens B."/>
            <person name="Strittmatter M."/>
            <person name="Tonon T."/>
            <person name="Tregear J.W."/>
            <person name="Valentin K."/>
            <person name="von Dassow P."/>
            <person name="Yamagishi T."/>
            <person name="Van de Peer Y."/>
            <person name="Wincker P."/>
        </authorList>
    </citation>
    <scope>NUCLEOTIDE SEQUENCE [LARGE SCALE GENOMIC DNA]</scope>
    <source>
        <strain evidence="7">Ec32 / CCAP1310/4</strain>
    </source>
</reference>
<feature type="domain" description="Dynein axonemal assembly factor 5 TPR repeats" evidence="5">
    <location>
        <begin position="30"/>
        <end position="270"/>
    </location>
</feature>
<dbReference type="eggNOG" id="ENOG502QRXT">
    <property type="taxonomic scope" value="Eukaryota"/>
</dbReference>
<name>D7FI57_ECTSI</name>
<dbReference type="AlphaFoldDB" id="D7FI57"/>
<feature type="compositionally biased region" description="Polar residues" evidence="3">
    <location>
        <begin position="396"/>
        <end position="414"/>
    </location>
</feature>
<evidence type="ECO:0000313" key="6">
    <source>
        <dbReference type="EMBL" id="CBJ28683.1"/>
    </source>
</evidence>
<dbReference type="InterPro" id="IPR052623">
    <property type="entry name" value="DAAF5"/>
</dbReference>
<dbReference type="PANTHER" id="PTHR16216">
    <property type="entry name" value="DYNEIN ASSEMBLY FACTOR 5, AXONEMAL"/>
    <property type="match status" value="1"/>
</dbReference>
<keyword evidence="7" id="KW-1185">Reference proteome</keyword>
<dbReference type="InterPro" id="IPR011989">
    <property type="entry name" value="ARM-like"/>
</dbReference>
<gene>
    <name evidence="6" type="ORF">Esi_0117_0069</name>
</gene>
<dbReference type="InParanoid" id="D7FI57"/>
<sequence>MSAAPMDGLSLSDEASLSHLRQRLQRDLNCLSDPDRSTRKRALTKLQKALFREAKVPEAVLRGFLSRYLSERLVGMMADPVEKCREMAGGLLAEFVDSVGGGDALPDTTALAKQVFSMAEVRIGSVPLVEPAEEVRALLLRLCGAVLRGKSAEIFGCEIAGEACRVLSAALTDPFPEAKRECCSLLLRLADVCPEGLRSRLGKVLRPLILNLGHQHSKTRQMTLQALGALLLCGSDDLDKPLRELILPQLRNLLYDRTVAVRRELVAVLASLVAAGFPPPHGGGGGGSGSDTGGGHLADSAVAPMDTTDDGDNSGGNNSNTTTTTGGGGISDAAEAGAEEERRRACARTKQKKKYLEPHRAELLSLLMKLLADESEPVRGGAGRALEGLGEAWARSSDNPSAATTEQQQQQNCSPPVPPLPTGPITPARKTPPARPAAAAAVRALCVPLLPSMMPAAIEEASHWTVRGRRRALQLLCFLLQDDEVEVRQAVDECAAAIGEAAIDLGAVTDILLPVLRGELLRALLWLLAGSEAGAGDGGGGDPGAAKEEVLEIASQLAAHQGSSSPSSSSRREEGAQGLFARHFTDLLACVVGDAAAVGETAGAAAGAGGGEGDAGWGKGSRRRGGFEALLRSAPRAVGEHLGEVMPIFRGLLHDATREPEVRLSMLALLECVVKHDGVTEESLRPHAETLLKEMVLPNAVWRAGLVAAPVRKVAIAVLYTALRGNKIGVEAVYASAEQVLPVLKTNLEDHEATTRQITCLSLEMMFRMIPGALGDEPVRLIYPELLKRLDDSNDTVRMAVCGTIAAFLRATAPQNVRGTVLQYMAEQLLVHLDDQDEAMQRAVFAVMEVAAAIDPKTVEKLASEARSSHRTPSYCDRLVALCSSSSSASRS</sequence>
<dbReference type="Proteomes" id="UP000002630">
    <property type="component" value="Unassembled WGS sequence"/>
</dbReference>
<organism evidence="6 7">
    <name type="scientific">Ectocarpus siliculosus</name>
    <name type="common">Brown alga</name>
    <name type="synonym">Conferva siliculosa</name>
    <dbReference type="NCBI Taxonomy" id="2880"/>
    <lineage>
        <taxon>Eukaryota</taxon>
        <taxon>Sar</taxon>
        <taxon>Stramenopiles</taxon>
        <taxon>Ochrophyta</taxon>
        <taxon>PX clade</taxon>
        <taxon>Phaeophyceae</taxon>
        <taxon>Ectocarpales</taxon>
        <taxon>Ectocarpaceae</taxon>
        <taxon>Ectocarpus</taxon>
    </lineage>
</organism>
<evidence type="ECO:0000259" key="5">
    <source>
        <dbReference type="Pfam" id="PF25757"/>
    </source>
</evidence>
<feature type="domain" description="Stalled ribosome sensor GCN1-like HEAT repeats region" evidence="4">
    <location>
        <begin position="731"/>
        <end position="868"/>
    </location>
</feature>
<keyword evidence="1" id="KW-0677">Repeat</keyword>
<feature type="compositionally biased region" description="Low complexity" evidence="3">
    <location>
        <begin position="315"/>
        <end position="324"/>
    </location>
</feature>
<feature type="region of interest" description="Disordered" evidence="3">
    <location>
        <begin position="393"/>
        <end position="434"/>
    </location>
</feature>
<feature type="compositionally biased region" description="Low complexity" evidence="3">
    <location>
        <begin position="425"/>
        <end position="434"/>
    </location>
</feature>
<evidence type="ECO:0000259" key="4">
    <source>
        <dbReference type="Pfam" id="PF23271"/>
    </source>
</evidence>
<feature type="compositionally biased region" description="Gly residues" evidence="3">
    <location>
        <begin position="282"/>
        <end position="296"/>
    </location>
</feature>
<dbReference type="Pfam" id="PF25757">
    <property type="entry name" value="TPR_DNAAF5"/>
    <property type="match status" value="1"/>
</dbReference>
<dbReference type="PANTHER" id="PTHR16216:SF2">
    <property type="entry name" value="DYNEIN AXONEMAL ASSEMBLY FACTOR 5"/>
    <property type="match status" value="1"/>
</dbReference>
<feature type="compositionally biased region" description="Pro residues" evidence="3">
    <location>
        <begin position="415"/>
        <end position="424"/>
    </location>
</feature>
<proteinExistence type="predicted"/>
<protein>
    <recommendedName>
        <fullName evidence="8">TOG domain-containing protein</fullName>
    </recommendedName>
</protein>
<evidence type="ECO:0000256" key="2">
    <source>
        <dbReference type="PROSITE-ProRule" id="PRU00103"/>
    </source>
</evidence>
<dbReference type="EMBL" id="FN649760">
    <property type="protein sequence ID" value="CBJ28683.1"/>
    <property type="molecule type" value="Genomic_DNA"/>
</dbReference>
<dbReference type="InterPro" id="IPR057978">
    <property type="entry name" value="TPR_DAAF5"/>
</dbReference>
<evidence type="ECO:0008006" key="8">
    <source>
        <dbReference type="Google" id="ProtNLM"/>
    </source>
</evidence>
<dbReference type="InterPro" id="IPR057546">
    <property type="entry name" value="HEAT_GCN1"/>
</dbReference>